<reference evidence="4 5" key="1">
    <citation type="submission" date="2005-03" db="EMBL/GenBank/DDBJ databases">
        <title>Brevibacillus brevis strain 47, complete genome.</title>
        <authorList>
            <person name="Hosoyama A."/>
            <person name="Yamada R."/>
            <person name="Hongo Y."/>
            <person name="Terui Y."/>
            <person name="Ankai A."/>
            <person name="Masuyama W."/>
            <person name="Sekiguchi M."/>
            <person name="Takeda T."/>
            <person name="Asano K."/>
            <person name="Ohji S."/>
            <person name="Ichikawa N."/>
            <person name="Narita S."/>
            <person name="Aoki N."/>
            <person name="Miura H."/>
            <person name="Matsushita S."/>
            <person name="Sekigawa T."/>
            <person name="Yamagata H."/>
            <person name="Yoshikawa H."/>
            <person name="Udaka S."/>
            <person name="Tanikawa S."/>
            <person name="Fujita N."/>
        </authorList>
    </citation>
    <scope>NUCLEOTIDE SEQUENCE [LARGE SCALE GENOMIC DNA]</scope>
    <source>
        <strain evidence="5">47 / JCM 6285 / NBRC 100599</strain>
    </source>
</reference>
<dbReference type="Pfam" id="PF00106">
    <property type="entry name" value="adh_short"/>
    <property type="match status" value="1"/>
</dbReference>
<keyword evidence="2" id="KW-0560">Oxidoreductase</keyword>
<proteinExistence type="inferred from homology"/>
<dbReference type="PANTHER" id="PTHR24320:SF148">
    <property type="entry name" value="NAD(P)-BINDING ROSSMANN-FOLD SUPERFAMILY PROTEIN"/>
    <property type="match status" value="1"/>
</dbReference>
<protein>
    <recommendedName>
        <fullName evidence="6">SDR family NAD(P)-dependent oxidoreductase</fullName>
    </recommendedName>
</protein>
<dbReference type="KEGG" id="bbe:BBR47_33260"/>
<dbReference type="SUPFAM" id="SSF51735">
    <property type="entry name" value="NAD(P)-binding Rossmann-fold domains"/>
    <property type="match status" value="1"/>
</dbReference>
<keyword evidence="5" id="KW-1185">Reference proteome</keyword>
<feature type="region of interest" description="Disordered" evidence="3">
    <location>
        <begin position="1"/>
        <end position="21"/>
    </location>
</feature>
<dbReference type="GO" id="GO:0016491">
    <property type="term" value="F:oxidoreductase activity"/>
    <property type="evidence" value="ECO:0007669"/>
    <property type="project" value="UniProtKB-KW"/>
</dbReference>
<evidence type="ECO:0008006" key="6">
    <source>
        <dbReference type="Google" id="ProtNLM"/>
    </source>
</evidence>
<name>C0ZEU4_BREBN</name>
<dbReference type="PANTHER" id="PTHR24320">
    <property type="entry name" value="RETINOL DEHYDROGENASE"/>
    <property type="match status" value="1"/>
</dbReference>
<dbReference type="AlphaFoldDB" id="C0ZEU4"/>
<dbReference type="Proteomes" id="UP000001877">
    <property type="component" value="Chromosome"/>
</dbReference>
<dbReference type="STRING" id="358681.BBR47_33260"/>
<dbReference type="RefSeq" id="WP_015891613.1">
    <property type="nucleotide sequence ID" value="NC_012491.1"/>
</dbReference>
<dbReference type="EMBL" id="AP008955">
    <property type="protein sequence ID" value="BAH44303.1"/>
    <property type="molecule type" value="Genomic_DNA"/>
</dbReference>
<evidence type="ECO:0000256" key="2">
    <source>
        <dbReference type="ARBA" id="ARBA00023002"/>
    </source>
</evidence>
<evidence type="ECO:0000256" key="1">
    <source>
        <dbReference type="ARBA" id="ARBA00006484"/>
    </source>
</evidence>
<accession>C0ZEU4</accession>
<dbReference type="eggNOG" id="COG1028">
    <property type="taxonomic scope" value="Bacteria"/>
</dbReference>
<sequence>MTIEANQRIPQQPLHTGYGPRTTAEDIMQGVDLAGKVAIVTGGYSGIGLEVSRVLAKAGAQVIVPARSLDKAKVVMEAVPEAELGELDLADPDSIDAFAHQFEESDRPFI</sequence>
<dbReference type="HOGENOM" id="CLU_010194_44_9_9"/>
<organism evidence="4 5">
    <name type="scientific">Brevibacillus brevis (strain 47 / JCM 6285 / NBRC 100599)</name>
    <dbReference type="NCBI Taxonomy" id="358681"/>
    <lineage>
        <taxon>Bacteria</taxon>
        <taxon>Bacillati</taxon>
        <taxon>Bacillota</taxon>
        <taxon>Bacilli</taxon>
        <taxon>Bacillales</taxon>
        <taxon>Paenibacillaceae</taxon>
        <taxon>Brevibacillus</taxon>
    </lineage>
</organism>
<feature type="compositionally biased region" description="Polar residues" evidence="3">
    <location>
        <begin position="1"/>
        <end position="14"/>
    </location>
</feature>
<dbReference type="Gene3D" id="3.40.50.720">
    <property type="entry name" value="NAD(P)-binding Rossmann-like Domain"/>
    <property type="match status" value="1"/>
</dbReference>
<evidence type="ECO:0000313" key="5">
    <source>
        <dbReference type="Proteomes" id="UP000001877"/>
    </source>
</evidence>
<dbReference type="InterPro" id="IPR002347">
    <property type="entry name" value="SDR_fam"/>
</dbReference>
<gene>
    <name evidence="4" type="ordered locus">BBR47_33260</name>
</gene>
<dbReference type="InterPro" id="IPR036291">
    <property type="entry name" value="NAD(P)-bd_dom_sf"/>
</dbReference>
<comment type="similarity">
    <text evidence="1">Belongs to the short-chain dehydrogenases/reductases (SDR) family.</text>
</comment>
<evidence type="ECO:0000256" key="3">
    <source>
        <dbReference type="SAM" id="MobiDB-lite"/>
    </source>
</evidence>
<evidence type="ECO:0000313" key="4">
    <source>
        <dbReference type="EMBL" id="BAH44303.1"/>
    </source>
</evidence>